<dbReference type="OrthoDB" id="5226580at2759"/>
<protein>
    <recommendedName>
        <fullName evidence="8">Zn(2)-C6 fungal-type domain-containing protein</fullName>
    </recommendedName>
</protein>
<dbReference type="SUPFAM" id="SSF57701">
    <property type="entry name" value="Zn2/Cys6 DNA-binding domain"/>
    <property type="match status" value="1"/>
</dbReference>
<dbReference type="GO" id="GO:0000976">
    <property type="term" value="F:transcription cis-regulatory region binding"/>
    <property type="evidence" value="ECO:0007669"/>
    <property type="project" value="TreeGrafter"/>
</dbReference>
<dbReference type="AlphaFoldDB" id="A0A6A6RSF9"/>
<dbReference type="Proteomes" id="UP000799753">
    <property type="component" value="Unassembled WGS sequence"/>
</dbReference>
<name>A0A6A6RSF9_9PLEO</name>
<evidence type="ECO:0000256" key="1">
    <source>
        <dbReference type="ARBA" id="ARBA00004123"/>
    </source>
</evidence>
<dbReference type="GO" id="GO:0008270">
    <property type="term" value="F:zinc ion binding"/>
    <property type="evidence" value="ECO:0007669"/>
    <property type="project" value="InterPro"/>
</dbReference>
<keyword evidence="10" id="KW-1185">Reference proteome</keyword>
<dbReference type="PANTHER" id="PTHR31845:SF10">
    <property type="entry name" value="ZN(II)2CYS6 TRANSCRIPTION FACTOR (EUROFUNG)"/>
    <property type="match status" value="1"/>
</dbReference>
<comment type="subcellular location">
    <subcellularLocation>
        <location evidence="1">Nucleus</location>
    </subcellularLocation>
</comment>
<organism evidence="9 10">
    <name type="scientific">Massarina eburnea CBS 473.64</name>
    <dbReference type="NCBI Taxonomy" id="1395130"/>
    <lineage>
        <taxon>Eukaryota</taxon>
        <taxon>Fungi</taxon>
        <taxon>Dikarya</taxon>
        <taxon>Ascomycota</taxon>
        <taxon>Pezizomycotina</taxon>
        <taxon>Dothideomycetes</taxon>
        <taxon>Pleosporomycetidae</taxon>
        <taxon>Pleosporales</taxon>
        <taxon>Massarineae</taxon>
        <taxon>Massarinaceae</taxon>
        <taxon>Massarina</taxon>
    </lineage>
</organism>
<keyword evidence="2" id="KW-0479">Metal-binding</keyword>
<keyword evidence="6" id="KW-0539">Nucleus</keyword>
<keyword evidence="3" id="KW-0805">Transcription regulation</keyword>
<dbReference type="PROSITE" id="PS00463">
    <property type="entry name" value="ZN2_CY6_FUNGAL_1"/>
    <property type="match status" value="1"/>
</dbReference>
<keyword evidence="5" id="KW-0804">Transcription</keyword>
<evidence type="ECO:0000256" key="6">
    <source>
        <dbReference type="ARBA" id="ARBA00023242"/>
    </source>
</evidence>
<sequence>MPNHYTVPRPRSCQACSVAKARCEPDFASTKCKRCNKQNVDCILKAPAPRKRRKETHVNDVSHLPSRLPPDENSPWAQISISSTSSHSPPSVNPTATIVEVRQGLEYYRHSLYQWFPFIQPPDLRLLITDFVKAKPFLSLTMAMLGCTKDRGRQRELAEQGRDWLASHVLQRGDKSLDILQGLLLTTHWYTFQFELPRQRNMFLHMAMSMIVDLGLFKSPFARRRIMTKEEAASAPNSSHSSVTEHTLEEKRALLGCIYLTS</sequence>
<feature type="region of interest" description="Disordered" evidence="7">
    <location>
        <begin position="53"/>
        <end position="93"/>
    </location>
</feature>
<dbReference type="InterPro" id="IPR001138">
    <property type="entry name" value="Zn2Cys6_DnaBD"/>
</dbReference>
<accession>A0A6A6RSF9</accession>
<evidence type="ECO:0000313" key="9">
    <source>
        <dbReference type="EMBL" id="KAF2638539.1"/>
    </source>
</evidence>
<dbReference type="EMBL" id="MU006789">
    <property type="protein sequence ID" value="KAF2638539.1"/>
    <property type="molecule type" value="Genomic_DNA"/>
</dbReference>
<feature type="domain" description="Zn(2)-C6 fungal-type" evidence="8">
    <location>
        <begin position="12"/>
        <end position="42"/>
    </location>
</feature>
<feature type="compositionally biased region" description="Low complexity" evidence="7">
    <location>
        <begin position="74"/>
        <end position="93"/>
    </location>
</feature>
<dbReference type="Pfam" id="PF04082">
    <property type="entry name" value="Fungal_trans"/>
    <property type="match status" value="1"/>
</dbReference>
<reference evidence="9" key="1">
    <citation type="journal article" date="2020" name="Stud. Mycol.">
        <title>101 Dothideomycetes genomes: a test case for predicting lifestyles and emergence of pathogens.</title>
        <authorList>
            <person name="Haridas S."/>
            <person name="Albert R."/>
            <person name="Binder M."/>
            <person name="Bloem J."/>
            <person name="Labutti K."/>
            <person name="Salamov A."/>
            <person name="Andreopoulos B."/>
            <person name="Baker S."/>
            <person name="Barry K."/>
            <person name="Bills G."/>
            <person name="Bluhm B."/>
            <person name="Cannon C."/>
            <person name="Castanera R."/>
            <person name="Culley D."/>
            <person name="Daum C."/>
            <person name="Ezra D."/>
            <person name="Gonzalez J."/>
            <person name="Henrissat B."/>
            <person name="Kuo A."/>
            <person name="Liang C."/>
            <person name="Lipzen A."/>
            <person name="Lutzoni F."/>
            <person name="Magnuson J."/>
            <person name="Mondo S."/>
            <person name="Nolan M."/>
            <person name="Ohm R."/>
            <person name="Pangilinan J."/>
            <person name="Park H.-J."/>
            <person name="Ramirez L."/>
            <person name="Alfaro M."/>
            <person name="Sun H."/>
            <person name="Tritt A."/>
            <person name="Yoshinaga Y."/>
            <person name="Zwiers L.-H."/>
            <person name="Turgeon B."/>
            <person name="Goodwin S."/>
            <person name="Spatafora J."/>
            <person name="Crous P."/>
            <person name="Grigoriev I."/>
        </authorList>
    </citation>
    <scope>NUCLEOTIDE SEQUENCE</scope>
    <source>
        <strain evidence="9">CBS 473.64</strain>
    </source>
</reference>
<dbReference type="InterPro" id="IPR051089">
    <property type="entry name" value="prtT"/>
</dbReference>
<gene>
    <name evidence="9" type="ORF">P280DRAFT_551179</name>
</gene>
<dbReference type="Gene3D" id="4.10.240.10">
    <property type="entry name" value="Zn(2)-C6 fungal-type DNA-binding domain"/>
    <property type="match status" value="1"/>
</dbReference>
<dbReference type="GO" id="GO:0000981">
    <property type="term" value="F:DNA-binding transcription factor activity, RNA polymerase II-specific"/>
    <property type="evidence" value="ECO:0007669"/>
    <property type="project" value="InterPro"/>
</dbReference>
<evidence type="ECO:0000259" key="8">
    <source>
        <dbReference type="PROSITE" id="PS00463"/>
    </source>
</evidence>
<dbReference type="GO" id="GO:0006351">
    <property type="term" value="P:DNA-templated transcription"/>
    <property type="evidence" value="ECO:0007669"/>
    <property type="project" value="InterPro"/>
</dbReference>
<evidence type="ECO:0000256" key="7">
    <source>
        <dbReference type="SAM" id="MobiDB-lite"/>
    </source>
</evidence>
<dbReference type="InterPro" id="IPR036864">
    <property type="entry name" value="Zn2-C6_fun-type_DNA-bd_sf"/>
</dbReference>
<evidence type="ECO:0000256" key="3">
    <source>
        <dbReference type="ARBA" id="ARBA00023015"/>
    </source>
</evidence>
<evidence type="ECO:0000313" key="10">
    <source>
        <dbReference type="Proteomes" id="UP000799753"/>
    </source>
</evidence>
<dbReference type="CDD" id="cd12148">
    <property type="entry name" value="fungal_TF_MHR"/>
    <property type="match status" value="1"/>
</dbReference>
<evidence type="ECO:0000256" key="2">
    <source>
        <dbReference type="ARBA" id="ARBA00022723"/>
    </source>
</evidence>
<proteinExistence type="predicted"/>
<keyword evidence="4" id="KW-0238">DNA-binding</keyword>
<dbReference type="PANTHER" id="PTHR31845">
    <property type="entry name" value="FINGER DOMAIN PROTEIN, PUTATIVE-RELATED"/>
    <property type="match status" value="1"/>
</dbReference>
<feature type="non-terminal residue" evidence="9">
    <location>
        <position position="262"/>
    </location>
</feature>
<dbReference type="InterPro" id="IPR007219">
    <property type="entry name" value="XnlR_reg_dom"/>
</dbReference>
<evidence type="ECO:0000256" key="4">
    <source>
        <dbReference type="ARBA" id="ARBA00023125"/>
    </source>
</evidence>
<dbReference type="GO" id="GO:0005634">
    <property type="term" value="C:nucleus"/>
    <property type="evidence" value="ECO:0007669"/>
    <property type="project" value="UniProtKB-SubCell"/>
</dbReference>
<evidence type="ECO:0000256" key="5">
    <source>
        <dbReference type="ARBA" id="ARBA00023163"/>
    </source>
</evidence>